<feature type="region of interest" description="Disordered" evidence="5">
    <location>
        <begin position="1"/>
        <end position="22"/>
    </location>
</feature>
<dbReference type="GO" id="GO:0046938">
    <property type="term" value="P:phytochelatin biosynthetic process"/>
    <property type="evidence" value="ECO:0007669"/>
    <property type="project" value="InterPro"/>
</dbReference>
<dbReference type="AlphaFoldDB" id="A0A1D6FS91"/>
<dbReference type="GO" id="GO:0032259">
    <property type="term" value="P:methylation"/>
    <property type="evidence" value="ECO:0007669"/>
    <property type="project" value="UniProtKB-KW"/>
</dbReference>
<dbReference type="PROSITE" id="PS51443">
    <property type="entry name" value="PCS"/>
    <property type="match status" value="1"/>
</dbReference>
<name>A0A1D6FS91_MAIZE</name>
<dbReference type="EMBL" id="CM000784">
    <property type="protein sequence ID" value="AQK94430.1"/>
    <property type="molecule type" value="Genomic_DNA"/>
</dbReference>
<dbReference type="EC" id="2.3.2.15" evidence="1"/>
<dbReference type="PANTHER" id="PTHR33447">
    <property type="entry name" value="GLUTATHIONE GAMMA-GLUTAMYLCYSTEINYLTRANSFERASE"/>
    <property type="match status" value="1"/>
</dbReference>
<dbReference type="GO" id="GO:0016756">
    <property type="term" value="F:glutathione gamma-glutamylcysteinyltransferase activity"/>
    <property type="evidence" value="ECO:0007669"/>
    <property type="project" value="UniProtKB-EC"/>
</dbReference>
<keyword evidence="7" id="KW-0489">Methyltransferase</keyword>
<reference evidence="7" key="1">
    <citation type="submission" date="2015-12" db="EMBL/GenBank/DDBJ databases">
        <title>Update maize B73 reference genome by single molecule sequencing technologies.</title>
        <authorList>
            <consortium name="Maize Genome Sequencing Project"/>
            <person name="Ware D."/>
        </authorList>
    </citation>
    <scope>NUCLEOTIDE SEQUENCE</scope>
    <source>
        <tissue evidence="7">Seedling</tissue>
    </source>
</reference>
<evidence type="ECO:0000256" key="3">
    <source>
        <dbReference type="ARBA" id="ARBA00022679"/>
    </source>
</evidence>
<dbReference type="InterPro" id="IPR038156">
    <property type="entry name" value="PCS_N_sf"/>
</dbReference>
<keyword evidence="4" id="KW-0479">Metal-binding</keyword>
<dbReference type="ExpressionAtlas" id="A0A1D6FS91">
    <property type="expression patterns" value="baseline and differential"/>
</dbReference>
<proteinExistence type="predicted"/>
<accession>A0A1D6FS91</accession>
<evidence type="ECO:0000259" key="6">
    <source>
        <dbReference type="PROSITE" id="PS51443"/>
    </source>
</evidence>
<dbReference type="PANTHER" id="PTHR33447:SF23">
    <property type="entry name" value="GLUTATHIONE GAMMA-GLUTAMYLCYSTEINYLTRANSFERASE"/>
    <property type="match status" value="1"/>
</dbReference>
<dbReference type="GO" id="GO:0008168">
    <property type="term" value="F:methyltransferase activity"/>
    <property type="evidence" value="ECO:0007669"/>
    <property type="project" value="UniProtKB-KW"/>
</dbReference>
<dbReference type="GO" id="GO:0046872">
    <property type="term" value="F:metal ion binding"/>
    <property type="evidence" value="ECO:0007669"/>
    <property type="project" value="UniProtKB-KW"/>
</dbReference>
<organism evidence="7">
    <name type="scientific">Zea mays</name>
    <name type="common">Maize</name>
    <dbReference type="NCBI Taxonomy" id="4577"/>
    <lineage>
        <taxon>Eukaryota</taxon>
        <taxon>Viridiplantae</taxon>
        <taxon>Streptophyta</taxon>
        <taxon>Embryophyta</taxon>
        <taxon>Tracheophyta</taxon>
        <taxon>Spermatophyta</taxon>
        <taxon>Magnoliopsida</taxon>
        <taxon>Liliopsida</taxon>
        <taxon>Poales</taxon>
        <taxon>Poaceae</taxon>
        <taxon>PACMAD clade</taxon>
        <taxon>Panicoideae</taxon>
        <taxon>Andropogonodae</taxon>
        <taxon>Andropogoneae</taxon>
        <taxon>Tripsacinae</taxon>
        <taxon>Zea</taxon>
    </lineage>
</organism>
<evidence type="ECO:0000256" key="4">
    <source>
        <dbReference type="ARBA" id="ARBA00022723"/>
    </source>
</evidence>
<dbReference type="Pfam" id="PF05023">
    <property type="entry name" value="Phytochelatin"/>
    <property type="match status" value="1"/>
</dbReference>
<evidence type="ECO:0000256" key="1">
    <source>
        <dbReference type="ARBA" id="ARBA00012468"/>
    </source>
</evidence>
<keyword evidence="2" id="KW-0104">Cadmium</keyword>
<evidence type="ECO:0000256" key="5">
    <source>
        <dbReference type="SAM" id="MobiDB-lite"/>
    </source>
</evidence>
<feature type="domain" description="Peptidase C83" evidence="6">
    <location>
        <begin position="234"/>
        <end position="498"/>
    </location>
</feature>
<dbReference type="PaxDb" id="4577-AC210598.3_FGP003"/>
<gene>
    <name evidence="7" type="ORF">ZEAMMB73_Zm00001d010599</name>
</gene>
<dbReference type="InterPro" id="IPR040409">
    <property type="entry name" value="PCS-like"/>
</dbReference>
<protein>
    <recommendedName>
        <fullName evidence="1">glutathione gamma-glutamylcysteinyltransferase</fullName>
        <ecNumber evidence="1">2.3.2.15</ecNumber>
    </recommendedName>
</protein>
<dbReference type="SUPFAM" id="SSF54001">
    <property type="entry name" value="Cysteine proteinases"/>
    <property type="match status" value="1"/>
</dbReference>
<dbReference type="InterPro" id="IPR007719">
    <property type="entry name" value="PCS_N"/>
</dbReference>
<evidence type="ECO:0000313" key="7">
    <source>
        <dbReference type="EMBL" id="AQK94430.1"/>
    </source>
</evidence>
<dbReference type="InterPro" id="IPR038765">
    <property type="entry name" value="Papain-like_cys_pep_sf"/>
</dbReference>
<dbReference type="eggNOG" id="KOG0632">
    <property type="taxonomic scope" value="Eukaryota"/>
</dbReference>
<keyword evidence="3 7" id="KW-0808">Transferase</keyword>
<dbReference type="EMBL" id="CM000784">
    <property type="protein sequence ID" value="AQK94428.1"/>
    <property type="molecule type" value="Genomic_DNA"/>
</dbReference>
<dbReference type="GO" id="GO:0010038">
    <property type="term" value="P:response to metal ion"/>
    <property type="evidence" value="ECO:0007669"/>
    <property type="project" value="InterPro"/>
</dbReference>
<sequence>MEHPPALRACLNSPHPLPAPDDRPLKPVVHRLLLERACQPAQVSFNTDAEEEVLTTTRTKCSRMGLNRGTYSVPNRPVVCILGGPNSDDYGSNRSMLPDIHVVGGGLSNPDPDDPKVMGLETREQMRYIEKLKQARYDWQLPCERGDLAATWQPAWSLAFTVGNARLAVHVASQCQQASSRDTQAMATMAKKSVGDLTEDTIIARLCTYTTFLDLLRVNGLAVRLCLPQSSYVATQIVHTCNGYERKPSNVIGPEIETLVFTLPYSANRQMLGQYPTATYVNFPLMRWNCQLAVLVGVLWIEACCCTPCWEGSYRLLPLGEAGDPLFAEAKISFLAQALEDGAMGIIQCCFSPLFHCSKDAVPRPNPVASITDIHINDNLVCKLVAEIMGFSIFAARLGLPVKDEDGPEGIFTNRKAVEAHQFTIWPFGQTVSGHFFPNGGYHAEQNMVLILDVARFKYPLHWVPLQLILEAMNTTDNSTGGFMLISRKVAAPSLLHTVSCRDENWKSVSRFCVEDLPSLRKVGIGTSVGLVTSGLSAVRSRQGNFSIFVWDPGDCAVILPASSVVPVLQELSNFRWRAAEETLCIQQ</sequence>
<evidence type="ECO:0000256" key="2">
    <source>
        <dbReference type="ARBA" id="ARBA00022539"/>
    </source>
</evidence>
<dbReference type="Gene3D" id="3.90.70.30">
    <property type="entry name" value="Phytochelatin synthase, N-terminal domain"/>
    <property type="match status" value="1"/>
</dbReference>